<dbReference type="AlphaFoldDB" id="A0A7T3V521"/>
<gene>
    <name evidence="2" type="ORF">IWA51_00615</name>
</gene>
<protein>
    <submittedName>
        <fullName evidence="2">Uncharacterized protein</fullName>
    </submittedName>
</protein>
<keyword evidence="1" id="KW-0732">Signal</keyword>
<feature type="signal peptide" evidence="1">
    <location>
        <begin position="1"/>
        <end position="22"/>
    </location>
</feature>
<evidence type="ECO:0000313" key="3">
    <source>
        <dbReference type="Proteomes" id="UP000595224"/>
    </source>
</evidence>
<keyword evidence="3" id="KW-1185">Reference proteome</keyword>
<dbReference type="KEGG" id="tper:IWA51_00615"/>
<proteinExistence type="predicted"/>
<accession>A0A7T3V521</accession>
<evidence type="ECO:0000256" key="1">
    <source>
        <dbReference type="SAM" id="SignalP"/>
    </source>
</evidence>
<evidence type="ECO:0000313" key="2">
    <source>
        <dbReference type="EMBL" id="QQA01167.1"/>
    </source>
</evidence>
<sequence>MRNIKLLFCVFFSFFTVNFLSSQESNKNNESMAMDNIDNPIVFSETNDFIIHYKKWGFSSFDTFQFADSEVPLTNKELNKILLPVEGNKKLMKKATFWKCITYTLIGSFIGTGIASYYSENDSDAKIITGSLSLISLLAFGITNEASVSYRMQAIDNYNLSLTK</sequence>
<feature type="chain" id="PRO_5032806566" evidence="1">
    <location>
        <begin position="23"/>
        <end position="164"/>
    </location>
</feature>
<dbReference type="Proteomes" id="UP000595224">
    <property type="component" value="Chromosome"/>
</dbReference>
<name>A0A7T3V521_9SPIR</name>
<reference evidence="2 3" key="1">
    <citation type="submission" date="2020-11" db="EMBL/GenBank/DDBJ databases">
        <title>Treponema Peruensis nv. sp., first commensal Treponema isolated from human feces.</title>
        <authorList>
            <person name="Belkhou C."/>
            <person name="Raes J."/>
        </authorList>
    </citation>
    <scope>NUCLEOTIDE SEQUENCE [LARGE SCALE GENOMIC DNA]</scope>
    <source>
        <strain evidence="2 3">RCC2812</strain>
    </source>
</reference>
<dbReference type="EMBL" id="CP064936">
    <property type="protein sequence ID" value="QQA01167.1"/>
    <property type="molecule type" value="Genomic_DNA"/>
</dbReference>
<dbReference type="RefSeq" id="WP_198442759.1">
    <property type="nucleotide sequence ID" value="NZ_CBCSHE010000031.1"/>
</dbReference>
<organism evidence="2 3">
    <name type="scientific">Treponema peruense</name>
    <dbReference type="NCBI Taxonomy" id="2787628"/>
    <lineage>
        <taxon>Bacteria</taxon>
        <taxon>Pseudomonadati</taxon>
        <taxon>Spirochaetota</taxon>
        <taxon>Spirochaetia</taxon>
        <taxon>Spirochaetales</taxon>
        <taxon>Treponemataceae</taxon>
        <taxon>Treponema</taxon>
    </lineage>
</organism>